<keyword evidence="3 5" id="KW-1133">Transmembrane helix</keyword>
<dbReference type="InterPro" id="IPR036259">
    <property type="entry name" value="MFS_trans_sf"/>
</dbReference>
<dbReference type="SUPFAM" id="SSF103473">
    <property type="entry name" value="MFS general substrate transporter"/>
    <property type="match status" value="1"/>
</dbReference>
<dbReference type="AlphaFoldDB" id="A0AAN9QQC6"/>
<feature type="transmembrane region" description="Helical" evidence="5">
    <location>
        <begin position="84"/>
        <end position="106"/>
    </location>
</feature>
<evidence type="ECO:0000256" key="5">
    <source>
        <dbReference type="SAM" id="Phobius"/>
    </source>
</evidence>
<evidence type="ECO:0000256" key="1">
    <source>
        <dbReference type="ARBA" id="ARBA00004141"/>
    </source>
</evidence>
<evidence type="ECO:0000313" key="6">
    <source>
        <dbReference type="EMBL" id="KAK7339558.1"/>
    </source>
</evidence>
<proteinExistence type="predicted"/>
<reference evidence="6 7" key="1">
    <citation type="submission" date="2024-01" db="EMBL/GenBank/DDBJ databases">
        <title>The genomes of 5 underutilized Papilionoideae crops provide insights into root nodulation and disease resistanc.</title>
        <authorList>
            <person name="Jiang F."/>
        </authorList>
    </citation>
    <scope>NUCLEOTIDE SEQUENCE [LARGE SCALE GENOMIC DNA]</scope>
    <source>
        <strain evidence="6">LVBAO_FW01</strain>
        <tissue evidence="6">Leaves</tissue>
    </source>
</reference>
<dbReference type="PANTHER" id="PTHR23515">
    <property type="entry name" value="HIGH-AFFINITY NITRATE TRANSPORTER 2.3"/>
    <property type="match status" value="1"/>
</dbReference>
<keyword evidence="7" id="KW-1185">Reference proteome</keyword>
<dbReference type="EMBL" id="JAYMYQ010000004">
    <property type="protein sequence ID" value="KAK7339558.1"/>
    <property type="molecule type" value="Genomic_DNA"/>
</dbReference>
<dbReference type="GO" id="GO:0016020">
    <property type="term" value="C:membrane"/>
    <property type="evidence" value="ECO:0007669"/>
    <property type="project" value="UniProtKB-SubCell"/>
</dbReference>
<dbReference type="InterPro" id="IPR044772">
    <property type="entry name" value="NO3_transporter"/>
</dbReference>
<evidence type="ECO:0000256" key="2">
    <source>
        <dbReference type="ARBA" id="ARBA00022692"/>
    </source>
</evidence>
<sequence>MANVFSRPLGGLVSDSMGKRFGVRGRLWGLWGVHMVAGLLCVVLGRVETLWSSILVMCFFSVFVQAASGLVFGVVPFVSQRSLGVISGMTGSGGTMGAVVTQMLLFSGANNMSKQISISLTGLMMIIFGSLPVTSIYFPQWGGMLCGPSSHPDSLPGSYSLLE</sequence>
<dbReference type="Gene3D" id="1.20.1250.20">
    <property type="entry name" value="MFS general substrate transporter like domains"/>
    <property type="match status" value="1"/>
</dbReference>
<dbReference type="GO" id="GO:0015112">
    <property type="term" value="F:nitrate transmembrane transporter activity"/>
    <property type="evidence" value="ECO:0007669"/>
    <property type="project" value="InterPro"/>
</dbReference>
<evidence type="ECO:0000256" key="3">
    <source>
        <dbReference type="ARBA" id="ARBA00022989"/>
    </source>
</evidence>
<keyword evidence="2 5" id="KW-0812">Transmembrane</keyword>
<organism evidence="6 7">
    <name type="scientific">Canavalia gladiata</name>
    <name type="common">Sword bean</name>
    <name type="synonym">Dolichos gladiatus</name>
    <dbReference type="NCBI Taxonomy" id="3824"/>
    <lineage>
        <taxon>Eukaryota</taxon>
        <taxon>Viridiplantae</taxon>
        <taxon>Streptophyta</taxon>
        <taxon>Embryophyta</taxon>
        <taxon>Tracheophyta</taxon>
        <taxon>Spermatophyta</taxon>
        <taxon>Magnoliopsida</taxon>
        <taxon>eudicotyledons</taxon>
        <taxon>Gunneridae</taxon>
        <taxon>Pentapetalae</taxon>
        <taxon>rosids</taxon>
        <taxon>fabids</taxon>
        <taxon>Fabales</taxon>
        <taxon>Fabaceae</taxon>
        <taxon>Papilionoideae</taxon>
        <taxon>50 kb inversion clade</taxon>
        <taxon>NPAAA clade</taxon>
        <taxon>indigoferoid/millettioid clade</taxon>
        <taxon>Phaseoleae</taxon>
        <taxon>Canavalia</taxon>
    </lineage>
</organism>
<protein>
    <submittedName>
        <fullName evidence="6">Uncharacterized protein</fullName>
    </submittedName>
</protein>
<keyword evidence="4 5" id="KW-0472">Membrane</keyword>
<evidence type="ECO:0000256" key="4">
    <source>
        <dbReference type="ARBA" id="ARBA00023136"/>
    </source>
</evidence>
<comment type="subcellular location">
    <subcellularLocation>
        <location evidence="1">Membrane</location>
        <topology evidence="1">Multi-pass membrane protein</topology>
    </subcellularLocation>
</comment>
<comment type="caution">
    <text evidence="6">The sequence shown here is derived from an EMBL/GenBank/DDBJ whole genome shotgun (WGS) entry which is preliminary data.</text>
</comment>
<dbReference type="Proteomes" id="UP001367508">
    <property type="component" value="Unassembled WGS sequence"/>
</dbReference>
<accession>A0AAN9QQC6</accession>
<name>A0AAN9QQC6_CANGL</name>
<gene>
    <name evidence="6" type="ORF">VNO77_20232</name>
</gene>
<feature type="transmembrane region" description="Helical" evidence="5">
    <location>
        <begin position="54"/>
        <end position="78"/>
    </location>
</feature>
<feature type="transmembrane region" description="Helical" evidence="5">
    <location>
        <begin position="27"/>
        <end position="47"/>
    </location>
</feature>
<feature type="transmembrane region" description="Helical" evidence="5">
    <location>
        <begin position="118"/>
        <end position="138"/>
    </location>
</feature>
<evidence type="ECO:0000313" key="7">
    <source>
        <dbReference type="Proteomes" id="UP001367508"/>
    </source>
</evidence>